<dbReference type="AlphaFoldDB" id="A0A8T3DSU6"/>
<accession>A0A8T3DSU6</accession>
<dbReference type="InterPro" id="IPR010865">
    <property type="entry name" value="DUF1499"/>
</dbReference>
<name>A0A8T3DSU6_9TELE</name>
<protein>
    <submittedName>
        <fullName evidence="1">Uncharacterized protein</fullName>
    </submittedName>
</protein>
<dbReference type="Pfam" id="PF07386">
    <property type="entry name" value="DUF1499"/>
    <property type="match status" value="1"/>
</dbReference>
<dbReference type="PANTHER" id="PTHR38564:SF2">
    <property type="entry name" value="WU:FC46H12 PRECURSOR"/>
    <property type="match status" value="1"/>
</dbReference>
<organism evidence="1 2">
    <name type="scientific">Albula goreensis</name>
    <dbReference type="NCBI Taxonomy" id="1534307"/>
    <lineage>
        <taxon>Eukaryota</taxon>
        <taxon>Metazoa</taxon>
        <taxon>Chordata</taxon>
        <taxon>Craniata</taxon>
        <taxon>Vertebrata</taxon>
        <taxon>Euteleostomi</taxon>
        <taxon>Actinopterygii</taxon>
        <taxon>Neopterygii</taxon>
        <taxon>Teleostei</taxon>
        <taxon>Albuliformes</taxon>
        <taxon>Albulidae</taxon>
        <taxon>Albula</taxon>
    </lineage>
</organism>
<dbReference type="Proteomes" id="UP000829720">
    <property type="component" value="Unassembled WGS sequence"/>
</dbReference>
<gene>
    <name evidence="1" type="ORF">AGOR_G00061280</name>
</gene>
<dbReference type="OrthoDB" id="5946254at2759"/>
<keyword evidence="2" id="KW-1185">Reference proteome</keyword>
<comment type="caution">
    <text evidence="1">The sequence shown here is derived from an EMBL/GenBank/DDBJ whole genome shotgun (WGS) entry which is preliminary data.</text>
</comment>
<reference evidence="1" key="1">
    <citation type="submission" date="2021-01" db="EMBL/GenBank/DDBJ databases">
        <authorList>
            <person name="Zahm M."/>
            <person name="Roques C."/>
            <person name="Cabau C."/>
            <person name="Klopp C."/>
            <person name="Donnadieu C."/>
            <person name="Jouanno E."/>
            <person name="Lampietro C."/>
            <person name="Louis A."/>
            <person name="Herpin A."/>
            <person name="Echchiki A."/>
            <person name="Berthelot C."/>
            <person name="Parey E."/>
            <person name="Roest-Crollius H."/>
            <person name="Braasch I."/>
            <person name="Postlethwait J."/>
            <person name="Bobe J."/>
            <person name="Montfort J."/>
            <person name="Bouchez O."/>
            <person name="Begum T."/>
            <person name="Mejri S."/>
            <person name="Adams A."/>
            <person name="Chen W.-J."/>
            <person name="Guiguen Y."/>
        </authorList>
    </citation>
    <scope>NUCLEOTIDE SEQUENCE</scope>
    <source>
        <tissue evidence="1">Blood</tissue>
    </source>
</reference>
<proteinExistence type="predicted"/>
<evidence type="ECO:0000313" key="1">
    <source>
        <dbReference type="EMBL" id="KAI1899390.1"/>
    </source>
</evidence>
<dbReference type="PANTHER" id="PTHR38564">
    <property type="entry name" value="SI:CH73-250A16.5-RELATED"/>
    <property type="match status" value="1"/>
</dbReference>
<dbReference type="EMBL" id="JAERUA010000005">
    <property type="protein sequence ID" value="KAI1899390.1"/>
    <property type="molecule type" value="Genomic_DNA"/>
</dbReference>
<sequence length="115" mass="12786">MIQNWTTDHCPGKSQKCLYALISAGEDIIATHTTPVLRFVDDITFVFHPAESDGCIIVGHSVSRSWYAILDSGTNYRNMYNLMTGSGLSLTPGFNEFTSDKNCTQYSTARQLLDL</sequence>
<evidence type="ECO:0000313" key="2">
    <source>
        <dbReference type="Proteomes" id="UP000829720"/>
    </source>
</evidence>